<sequence length="366" mass="39536">MEVSIWVIASALRYTCGDGDSCGVTELDVDAVVARANEAARARWGADTSIGELTPLPGGVSSLTYRADLSRPGCSAQPIVVKVAPPGLAPVRNRDVLRQARIIALLDARPEISMPSVLFEDAGDPPLFAMSLMRGESYEPLLDISEKPPSPDVVAPRALAAARQLAAMHSFGPEELGVGDEQSLALPDELDRWAALFATVDDSVCSGHTDVLELLRRSIPEPVADKLVHGDYRLANMLFDGTELTAVIDWEIWSVGDPRTDIAWLLMHTDPAHVFHESRSAADEAAGAAMPSRVEIADAYARAAGADNLLESIDWFLAYCLYKTASTISVLVKRNRRRESPDPTLEVAARHLPDVIERARSLAPKG</sequence>
<evidence type="ECO:0000313" key="3">
    <source>
        <dbReference type="Proteomes" id="UP000198327"/>
    </source>
</evidence>
<dbReference type="SUPFAM" id="SSF56112">
    <property type="entry name" value="Protein kinase-like (PK-like)"/>
    <property type="match status" value="1"/>
</dbReference>
<accession>A0A239JZY8</accession>
<evidence type="ECO:0000259" key="1">
    <source>
        <dbReference type="Pfam" id="PF01636"/>
    </source>
</evidence>
<dbReference type="InterPro" id="IPR002575">
    <property type="entry name" value="Aminoglycoside_PTrfase"/>
</dbReference>
<organism evidence="2 3">
    <name type="scientific">Rhodococcoides kyotonense</name>
    <dbReference type="NCBI Taxonomy" id="398843"/>
    <lineage>
        <taxon>Bacteria</taxon>
        <taxon>Bacillati</taxon>
        <taxon>Actinomycetota</taxon>
        <taxon>Actinomycetes</taxon>
        <taxon>Mycobacteriales</taxon>
        <taxon>Nocardiaceae</taxon>
        <taxon>Rhodococcoides</taxon>
    </lineage>
</organism>
<dbReference type="InterPro" id="IPR051678">
    <property type="entry name" value="AGP_Transferase"/>
</dbReference>
<dbReference type="InterPro" id="IPR041726">
    <property type="entry name" value="ACAD10_11_N"/>
</dbReference>
<feature type="domain" description="Aminoglycoside phosphotransferase" evidence="1">
    <location>
        <begin position="53"/>
        <end position="270"/>
    </location>
</feature>
<dbReference type="InterPro" id="IPR011009">
    <property type="entry name" value="Kinase-like_dom_sf"/>
</dbReference>
<keyword evidence="2" id="KW-0808">Transferase</keyword>
<gene>
    <name evidence="2" type="ORF">SAMN05421642_109171</name>
</gene>
<evidence type="ECO:0000313" key="2">
    <source>
        <dbReference type="EMBL" id="SNT11345.1"/>
    </source>
</evidence>
<keyword evidence="2" id="KW-0418">Kinase</keyword>
<dbReference type="CDD" id="cd05154">
    <property type="entry name" value="ACAD10_11_N-like"/>
    <property type="match status" value="1"/>
</dbReference>
<reference evidence="3" key="1">
    <citation type="submission" date="2017-06" db="EMBL/GenBank/DDBJ databases">
        <authorList>
            <person name="Varghese N."/>
            <person name="Submissions S."/>
        </authorList>
    </citation>
    <scope>NUCLEOTIDE SEQUENCE [LARGE SCALE GENOMIC DNA]</scope>
    <source>
        <strain evidence="3">JCM 23211</strain>
    </source>
</reference>
<proteinExistence type="predicted"/>
<dbReference type="PANTHER" id="PTHR21310:SF40">
    <property type="entry name" value="AMINOGLYCOSIDE PHOSPHOTRANSFERASE DOMAIN-CONTAINING PROTEIN-RELATED"/>
    <property type="match status" value="1"/>
</dbReference>
<dbReference type="EMBL" id="FZOW01000009">
    <property type="protein sequence ID" value="SNT11345.1"/>
    <property type="molecule type" value="Genomic_DNA"/>
</dbReference>
<dbReference type="GO" id="GO:0016301">
    <property type="term" value="F:kinase activity"/>
    <property type="evidence" value="ECO:0007669"/>
    <property type="project" value="UniProtKB-KW"/>
</dbReference>
<keyword evidence="3" id="KW-1185">Reference proteome</keyword>
<dbReference type="AlphaFoldDB" id="A0A239JZY8"/>
<name>A0A239JZY8_9NOCA</name>
<dbReference type="Proteomes" id="UP000198327">
    <property type="component" value="Unassembled WGS sequence"/>
</dbReference>
<protein>
    <submittedName>
        <fullName evidence="2">Predicted kinase, aminoglycoside phosphotransferase (APT) family</fullName>
    </submittedName>
</protein>
<dbReference type="PANTHER" id="PTHR21310">
    <property type="entry name" value="AMINOGLYCOSIDE PHOSPHOTRANSFERASE-RELATED-RELATED"/>
    <property type="match status" value="1"/>
</dbReference>
<dbReference type="Pfam" id="PF01636">
    <property type="entry name" value="APH"/>
    <property type="match status" value="1"/>
</dbReference>
<dbReference type="Gene3D" id="3.90.1200.10">
    <property type="match status" value="1"/>
</dbReference>